<evidence type="ECO:0000313" key="7">
    <source>
        <dbReference type="EMBL" id="MBB4804741.1"/>
    </source>
</evidence>
<evidence type="ECO:0000259" key="6">
    <source>
        <dbReference type="PROSITE" id="PS51554"/>
    </source>
</evidence>
<comment type="cofactor">
    <cofactor evidence="1">
        <name>heme b</name>
        <dbReference type="ChEBI" id="CHEBI:60344"/>
    </cofactor>
</comment>
<evidence type="ECO:0000256" key="2">
    <source>
        <dbReference type="ARBA" id="ARBA00022559"/>
    </source>
</evidence>
<dbReference type="PANTHER" id="PTHR43641">
    <property type="entry name" value="FORMATE ACETYLTRANSFERASE 3-RELATED"/>
    <property type="match status" value="1"/>
</dbReference>
<dbReference type="InterPro" id="IPR011008">
    <property type="entry name" value="Dimeric_a/b-barrel"/>
</dbReference>
<reference evidence="7 8" key="1">
    <citation type="submission" date="2020-08" db="EMBL/GenBank/DDBJ databases">
        <title>Functional genomics of gut bacteria from endangered species of beetles.</title>
        <authorList>
            <person name="Carlos-Shanley C."/>
        </authorList>
    </citation>
    <scope>NUCLEOTIDE SEQUENCE [LARGE SCALE GENOMIC DNA]</scope>
    <source>
        <strain evidence="7 8">S00151</strain>
    </source>
</reference>
<dbReference type="InterPro" id="IPR049509">
    <property type="entry name" value="DyP_N"/>
</dbReference>
<evidence type="ECO:0000256" key="5">
    <source>
        <dbReference type="ARBA" id="ARBA00023004"/>
    </source>
</evidence>
<keyword evidence="2 7" id="KW-0575">Peroxidase</keyword>
<feature type="domain" description="PFL" evidence="6">
    <location>
        <begin position="476"/>
        <end position="1170"/>
    </location>
</feature>
<name>A0A840K577_9FLAO</name>
<dbReference type="InterPro" id="IPR006314">
    <property type="entry name" value="Dyp_peroxidase"/>
</dbReference>
<dbReference type="SUPFAM" id="SSF51998">
    <property type="entry name" value="PFL-like glycyl radical enzymes"/>
    <property type="match status" value="1"/>
</dbReference>
<evidence type="ECO:0000256" key="1">
    <source>
        <dbReference type="ARBA" id="ARBA00001970"/>
    </source>
</evidence>
<organism evidence="7 8">
    <name type="scientific">Chryseobacterium defluvii</name>
    <dbReference type="NCBI Taxonomy" id="160396"/>
    <lineage>
        <taxon>Bacteria</taxon>
        <taxon>Pseudomonadati</taxon>
        <taxon>Bacteroidota</taxon>
        <taxon>Flavobacteriia</taxon>
        <taxon>Flavobacteriales</taxon>
        <taxon>Weeksellaceae</taxon>
        <taxon>Chryseobacterium group</taxon>
        <taxon>Chryseobacterium</taxon>
    </lineage>
</organism>
<proteinExistence type="predicted"/>
<keyword evidence="3" id="KW-0479">Metal-binding</keyword>
<dbReference type="Pfam" id="PF02901">
    <property type="entry name" value="PFL-like"/>
    <property type="match status" value="1"/>
</dbReference>
<dbReference type="Gene3D" id="3.20.70.20">
    <property type="match status" value="1"/>
</dbReference>
<dbReference type="InterPro" id="IPR051215">
    <property type="entry name" value="GRE"/>
</dbReference>
<dbReference type="PROSITE" id="PS51404">
    <property type="entry name" value="DYP_PEROXIDASE"/>
    <property type="match status" value="1"/>
</dbReference>
<dbReference type="GO" id="GO:0046872">
    <property type="term" value="F:metal ion binding"/>
    <property type="evidence" value="ECO:0007669"/>
    <property type="project" value="UniProtKB-KW"/>
</dbReference>
<keyword evidence="4" id="KW-0560">Oxidoreductase</keyword>
<dbReference type="InterPro" id="IPR004184">
    <property type="entry name" value="PFL_dom"/>
</dbReference>
<dbReference type="GO" id="GO:0004601">
    <property type="term" value="F:peroxidase activity"/>
    <property type="evidence" value="ECO:0007669"/>
    <property type="project" value="UniProtKB-KW"/>
</dbReference>
<dbReference type="GO" id="GO:0005829">
    <property type="term" value="C:cytosol"/>
    <property type="evidence" value="ECO:0007669"/>
    <property type="project" value="TreeGrafter"/>
</dbReference>
<protein>
    <submittedName>
        <fullName evidence="7">Dyp-type peroxidase family</fullName>
    </submittedName>
</protein>
<dbReference type="GO" id="GO:0020037">
    <property type="term" value="F:heme binding"/>
    <property type="evidence" value="ECO:0007669"/>
    <property type="project" value="InterPro"/>
</dbReference>
<dbReference type="PANTHER" id="PTHR43641:SF2">
    <property type="entry name" value="DEHYDRATASE YBIW-RELATED"/>
    <property type="match status" value="1"/>
</dbReference>
<dbReference type="SUPFAM" id="SSF54909">
    <property type="entry name" value="Dimeric alpha+beta barrel"/>
    <property type="match status" value="1"/>
</dbReference>
<dbReference type="EMBL" id="JACHLE010000001">
    <property type="protein sequence ID" value="MBB4804741.1"/>
    <property type="molecule type" value="Genomic_DNA"/>
</dbReference>
<dbReference type="Pfam" id="PF21105">
    <property type="entry name" value="DyP_N"/>
    <property type="match status" value="1"/>
</dbReference>
<evidence type="ECO:0000256" key="4">
    <source>
        <dbReference type="ARBA" id="ARBA00023002"/>
    </source>
</evidence>
<dbReference type="RefSeq" id="WP_184182574.1">
    <property type="nucleotide sequence ID" value="NZ_JACHLE010000001.1"/>
</dbReference>
<evidence type="ECO:0000256" key="3">
    <source>
        <dbReference type="ARBA" id="ARBA00022723"/>
    </source>
</evidence>
<sequence>MSIHSGLKNSEPWFNSIQGNILKPHGRNYHATIILSFDPSEIEKLKHWISNLNITTFKEQLEGTRVFHTLSISKQISDTSDVFTSFYLSASGYGKLGFTEDDIPNDPAFMQGMKVSGKKLNDSSANDWDPAYQHTVDAVLMLAHDDKEILIGKRNKITEEIQSFVNILGSEFGSTVRDEDGFSREPFGFRDGISNPIFLEEDIQKFSSDPDKKFDMRATKEVVLTQDPNDRGSFGSYVVFRKLEQNVKAFHEAERKISESLGMSDPEKIGALIIGRLRNGNPIIDPDSSVADRDKIKSNNWDFSADSSGSKCPFHAHIRKANDRGESLRTGVGFGDERYKRIVRRGFTYVADEDRNFVNLQFAGKSVDYPENGTGTIFVAFQSSIADQFEKLMVTNINNVDYFKPHTGNDALLGSRNGAEADYKFSHDTKSVNVQLDSFITLKGGEYFFAPSVPFLKSLANSNNEASHRLGKPSSDRTASLRKKLVERSFSNRKNEWFTKEMLPNILSAKPQLARESVIVRQAFASEEMLKAMANSANSVHTHTYEILEEELIVGTMPMGSVGLGKTFPGYLTDDEARAASLSNRDEGSVFAHTVPNFKRILQRGLNHVIEFSEEKIASQSITNEQNDFYKAVVISCKAVIDYANSFADLAVEESQKTSNEKRKNELLQIASVCRKVPAYPAETLQEALQSVWFIHLAETAFCIFNSLGRLDQVLNEYLENDLQKGTITNDHALELVECFLIKCAQRLNLNPTTLKDQDFLTFGTGIGTRAIYLDQIASCNNFIQNIILAGVKPDGTDGTNEATLLFLKAHGNIGLATPTMNVRVGKNSPEKLLNAIDSTFRNAGNGHPILYNEDNVIAGLKDAGLPEAEARDFAVAGCWEPMLHGKNSFIFGMVNMLQVPECALNEGTFFSSDPQFLVGQKQSWKSPAPNDYRSFDDLMAEVKKHMRFFADKIALGTCSFFQFPSAVTPTPFMSVLLDGCLERGTDQSMGGADYNIISNLAFAVPNTANALANIKKYIFDEKTKKWDLKELADALRANWGMSVVRNEYEQQEIDDESLKDKYYQMRRTFLESDIKFGNDNEYVDKIAAELMDYWYWACKESEALARKAFLANAGDAEADKLRMMANYPADSFKATMRNDLSIHFTSGAGTFGQYSSMGKGVNASGDGRAANDALVPNCSPMAGTAINGLTGIFKTLEKLQLERFGGAVVTDIRVDGINQPVSYFRNLIEEWTKHGGNMLTVSVLSTNDVLEMIRLTDRIKNDPGNAEELRKYADRFCRVGGWNSGFICLPRPQQRDHLLRASF</sequence>
<keyword evidence="8" id="KW-1185">Reference proteome</keyword>
<accession>A0A840K577</accession>
<comment type="caution">
    <text evidence="7">The sequence shown here is derived from an EMBL/GenBank/DDBJ whole genome shotgun (WGS) entry which is preliminary data.</text>
</comment>
<dbReference type="Proteomes" id="UP000592180">
    <property type="component" value="Unassembled WGS sequence"/>
</dbReference>
<keyword evidence="5" id="KW-0408">Iron</keyword>
<dbReference type="PROSITE" id="PS51554">
    <property type="entry name" value="PFL"/>
    <property type="match status" value="1"/>
</dbReference>
<evidence type="ECO:0000313" key="8">
    <source>
        <dbReference type="Proteomes" id="UP000592180"/>
    </source>
</evidence>
<gene>
    <name evidence="7" type="ORF">HNP38_000013</name>
</gene>